<protein>
    <submittedName>
        <fullName evidence="1">Uncharacterized protein</fullName>
    </submittedName>
</protein>
<reference evidence="1" key="1">
    <citation type="submission" date="2014-12" db="EMBL/GenBank/DDBJ databases">
        <title>Insight into the proteome of Arion vulgaris.</title>
        <authorList>
            <person name="Aradska J."/>
            <person name="Bulat T."/>
            <person name="Smidak R."/>
            <person name="Sarate P."/>
            <person name="Gangsoo J."/>
            <person name="Sialana F."/>
            <person name="Bilban M."/>
            <person name="Lubec G."/>
        </authorList>
    </citation>
    <scope>NUCLEOTIDE SEQUENCE</scope>
    <source>
        <tissue evidence="1">Skin</tissue>
    </source>
</reference>
<dbReference type="AlphaFoldDB" id="A0A0B7C340"/>
<feature type="non-terminal residue" evidence="1">
    <location>
        <position position="69"/>
    </location>
</feature>
<proteinExistence type="predicted"/>
<dbReference type="EMBL" id="HACG01052180">
    <property type="protein sequence ID" value="CEK99051.1"/>
    <property type="molecule type" value="Transcribed_RNA"/>
</dbReference>
<organism evidence="1">
    <name type="scientific">Arion vulgaris</name>
    <dbReference type="NCBI Taxonomy" id="1028688"/>
    <lineage>
        <taxon>Eukaryota</taxon>
        <taxon>Metazoa</taxon>
        <taxon>Spiralia</taxon>
        <taxon>Lophotrochozoa</taxon>
        <taxon>Mollusca</taxon>
        <taxon>Gastropoda</taxon>
        <taxon>Heterobranchia</taxon>
        <taxon>Euthyneura</taxon>
        <taxon>Panpulmonata</taxon>
        <taxon>Eupulmonata</taxon>
        <taxon>Stylommatophora</taxon>
        <taxon>Helicina</taxon>
        <taxon>Arionoidea</taxon>
        <taxon>Arionidae</taxon>
        <taxon>Arion</taxon>
    </lineage>
</organism>
<feature type="non-terminal residue" evidence="1">
    <location>
        <position position="1"/>
    </location>
</feature>
<sequence>QSSDASKKVKKIAEAEIICKGTLAEGNEGDAFSKMSDLRSSKNIKDDISVCSIDDRLDKSRSGISRGIV</sequence>
<evidence type="ECO:0000313" key="1">
    <source>
        <dbReference type="EMBL" id="CEK99051.1"/>
    </source>
</evidence>
<accession>A0A0B7C340</accession>
<name>A0A0B7C340_9EUPU</name>
<gene>
    <name evidence="1" type="primary">ORF220278</name>
</gene>